<reference evidence="3 4" key="1">
    <citation type="submission" date="2020-08" db="EMBL/GenBank/DDBJ databases">
        <authorList>
            <person name="Koutsovoulos G."/>
            <person name="Danchin GJ E."/>
        </authorList>
    </citation>
    <scope>NUCLEOTIDE SEQUENCE [LARGE SCALE GENOMIC DNA]</scope>
</reference>
<feature type="compositionally biased region" description="Polar residues" evidence="1">
    <location>
        <begin position="52"/>
        <end position="67"/>
    </location>
</feature>
<evidence type="ECO:0000256" key="2">
    <source>
        <dbReference type="SAM" id="SignalP"/>
    </source>
</evidence>
<accession>A0A6V7UKL5</accession>
<feature type="region of interest" description="Disordered" evidence="1">
    <location>
        <begin position="82"/>
        <end position="130"/>
    </location>
</feature>
<comment type="caution">
    <text evidence="3">The sequence shown here is derived from an EMBL/GenBank/DDBJ whole genome shotgun (WGS) entry which is preliminary data.</text>
</comment>
<protein>
    <submittedName>
        <fullName evidence="3">Uncharacterized protein</fullName>
    </submittedName>
</protein>
<dbReference type="AlphaFoldDB" id="A0A6V7UKL5"/>
<feature type="compositionally biased region" description="Basic and acidic residues" evidence="1">
    <location>
        <begin position="25"/>
        <end position="34"/>
    </location>
</feature>
<keyword evidence="2" id="KW-0732">Signal</keyword>
<organism evidence="3 4">
    <name type="scientific">Meloidogyne enterolobii</name>
    <name type="common">Root-knot nematode worm</name>
    <name type="synonym">Meloidogyne mayaguensis</name>
    <dbReference type="NCBI Taxonomy" id="390850"/>
    <lineage>
        <taxon>Eukaryota</taxon>
        <taxon>Metazoa</taxon>
        <taxon>Ecdysozoa</taxon>
        <taxon>Nematoda</taxon>
        <taxon>Chromadorea</taxon>
        <taxon>Rhabditida</taxon>
        <taxon>Tylenchina</taxon>
        <taxon>Tylenchomorpha</taxon>
        <taxon>Tylenchoidea</taxon>
        <taxon>Meloidogynidae</taxon>
        <taxon>Meloidogyninae</taxon>
        <taxon>Meloidogyne</taxon>
    </lineage>
</organism>
<feature type="compositionally biased region" description="Low complexity" evidence="1">
    <location>
        <begin position="39"/>
        <end position="51"/>
    </location>
</feature>
<feature type="signal peptide" evidence="2">
    <location>
        <begin position="1"/>
        <end position="15"/>
    </location>
</feature>
<evidence type="ECO:0000256" key="1">
    <source>
        <dbReference type="SAM" id="MobiDB-lite"/>
    </source>
</evidence>
<dbReference type="EMBL" id="CAJEWN010000080">
    <property type="protein sequence ID" value="CAD2160475.1"/>
    <property type="molecule type" value="Genomic_DNA"/>
</dbReference>
<evidence type="ECO:0000313" key="3">
    <source>
        <dbReference type="EMBL" id="CAD2160475.1"/>
    </source>
</evidence>
<evidence type="ECO:0000313" key="4">
    <source>
        <dbReference type="Proteomes" id="UP000580250"/>
    </source>
</evidence>
<name>A0A6V7UKL5_MELEN</name>
<feature type="region of interest" description="Disordered" evidence="1">
    <location>
        <begin position="19"/>
        <end position="67"/>
    </location>
</feature>
<proteinExistence type="predicted"/>
<feature type="chain" id="PRO_5027678722" evidence="2">
    <location>
        <begin position="16"/>
        <end position="241"/>
    </location>
</feature>
<sequence>MKLLIIYLIPLFITSIVCPPRKHTRDSPDGDPNKRRNVSGESDTGTGTGTSNPDATTSTGMPSSQEQQTSFFGLDEIFSSHNQPEQQPLTSFSSSFPHFNLPDYTQQQQSLGSFPPYYQSNMPSNSTQPLYTPPATTYGGYGSYQQINPTSQGDYNPNLWLESSEPAVSKQTGQTIQTGYNPIFDHPLFSPTPYTHSFFDYQHDHPTPAFVGDEQEGILKCCQLSKAESIFKVVENRVVCN</sequence>
<dbReference type="Proteomes" id="UP000580250">
    <property type="component" value="Unassembled WGS sequence"/>
</dbReference>
<gene>
    <name evidence="3" type="ORF">MENT_LOCUS14280</name>
</gene>